<accession>A0A6C0B0M7</accession>
<evidence type="ECO:0000256" key="1">
    <source>
        <dbReference type="SAM" id="Phobius"/>
    </source>
</evidence>
<dbReference type="EMBL" id="MN739046">
    <property type="protein sequence ID" value="QHS85652.1"/>
    <property type="molecule type" value="Genomic_DNA"/>
</dbReference>
<sequence>MFTDLYLTTTNPTLPLSALFTVKTMSQIILSVIFHTILYASFFNLASYIFLGKLLSKIVNTRLIISLLVIMFFGFFARFFHVKEIYRAYHKNMEKTRNHLDKLYIGWIFIS</sequence>
<keyword evidence="1" id="KW-0472">Membrane</keyword>
<reference evidence="2" key="1">
    <citation type="journal article" date="2020" name="Nature">
        <title>Giant virus diversity and host interactions through global metagenomics.</title>
        <authorList>
            <person name="Schulz F."/>
            <person name="Roux S."/>
            <person name="Paez-Espino D."/>
            <person name="Jungbluth S."/>
            <person name="Walsh D.A."/>
            <person name="Denef V.J."/>
            <person name="McMahon K.D."/>
            <person name="Konstantinidis K.T."/>
            <person name="Eloe-Fadrosh E.A."/>
            <person name="Kyrpides N.C."/>
            <person name="Woyke T."/>
        </authorList>
    </citation>
    <scope>NUCLEOTIDE SEQUENCE</scope>
    <source>
        <strain evidence="2">GVMAG-M-3300009182-78</strain>
    </source>
</reference>
<proteinExistence type="predicted"/>
<protein>
    <submittedName>
        <fullName evidence="2">Uncharacterized protein</fullName>
    </submittedName>
</protein>
<dbReference type="AlphaFoldDB" id="A0A6C0B0M7"/>
<feature type="transmembrane region" description="Helical" evidence="1">
    <location>
        <begin position="63"/>
        <end position="81"/>
    </location>
</feature>
<name>A0A6C0B0M7_9ZZZZ</name>
<keyword evidence="1" id="KW-1133">Transmembrane helix</keyword>
<organism evidence="2">
    <name type="scientific">viral metagenome</name>
    <dbReference type="NCBI Taxonomy" id="1070528"/>
    <lineage>
        <taxon>unclassified sequences</taxon>
        <taxon>metagenomes</taxon>
        <taxon>organismal metagenomes</taxon>
    </lineage>
</organism>
<keyword evidence="1" id="KW-0812">Transmembrane</keyword>
<feature type="transmembrane region" description="Helical" evidence="1">
    <location>
        <begin position="28"/>
        <end position="51"/>
    </location>
</feature>
<evidence type="ECO:0000313" key="2">
    <source>
        <dbReference type="EMBL" id="QHS85652.1"/>
    </source>
</evidence>